<accession>A0ABT8TWH6</accession>
<sequence>MSAPTSSTDRTVAFAFATARAAGRAALVGYLPAGFPDVQGGIDAMLVMVEAGCDVIEV</sequence>
<dbReference type="SUPFAM" id="SSF51366">
    <property type="entry name" value="Ribulose-phoshate binding barrel"/>
    <property type="match status" value="1"/>
</dbReference>
<feature type="non-terminal residue" evidence="1">
    <location>
        <position position="58"/>
    </location>
</feature>
<keyword evidence="2" id="KW-1185">Reference proteome</keyword>
<name>A0ABT8TWH6_9ACTN</name>
<dbReference type="InterPro" id="IPR013785">
    <property type="entry name" value="Aldolase_TIM"/>
</dbReference>
<dbReference type="Proteomes" id="UP001168363">
    <property type="component" value="Unassembled WGS sequence"/>
</dbReference>
<keyword evidence="1" id="KW-0456">Lyase</keyword>
<dbReference type="EC" id="4.2.1.20" evidence="1"/>
<organism evidence="1 2">
    <name type="scientific">Nocardioides cremeus</name>
    <dbReference type="NCBI Taxonomy" id="3058044"/>
    <lineage>
        <taxon>Bacteria</taxon>
        <taxon>Bacillati</taxon>
        <taxon>Actinomycetota</taxon>
        <taxon>Actinomycetes</taxon>
        <taxon>Propionibacteriales</taxon>
        <taxon>Nocardioidaceae</taxon>
        <taxon>Nocardioides</taxon>
    </lineage>
</organism>
<protein>
    <submittedName>
        <fullName evidence="1">Tryptophan synthase subunit alpha</fullName>
        <ecNumber evidence="1">4.2.1.20</ecNumber>
    </submittedName>
</protein>
<comment type="caution">
    <text evidence="1">The sequence shown here is derived from an EMBL/GenBank/DDBJ whole genome shotgun (WGS) entry which is preliminary data.</text>
</comment>
<evidence type="ECO:0000313" key="2">
    <source>
        <dbReference type="Proteomes" id="UP001168363"/>
    </source>
</evidence>
<gene>
    <name evidence="1" type="ORF">QWJ41_21510</name>
</gene>
<dbReference type="Gene3D" id="3.20.20.70">
    <property type="entry name" value="Aldolase class I"/>
    <property type="match status" value="1"/>
</dbReference>
<reference evidence="1" key="1">
    <citation type="submission" date="2023-06" db="EMBL/GenBank/DDBJ databases">
        <title>Genome sequence of Nocardioides sp. SOB44.</title>
        <authorList>
            <person name="Zhang G."/>
        </authorList>
    </citation>
    <scope>NUCLEOTIDE SEQUENCE</scope>
    <source>
        <strain evidence="1">SOB44</strain>
    </source>
</reference>
<dbReference type="EMBL" id="JAULSC010000403">
    <property type="protein sequence ID" value="MDO3398302.1"/>
    <property type="molecule type" value="Genomic_DNA"/>
</dbReference>
<proteinExistence type="predicted"/>
<dbReference type="InterPro" id="IPR011060">
    <property type="entry name" value="RibuloseP-bd_barrel"/>
</dbReference>
<evidence type="ECO:0000313" key="1">
    <source>
        <dbReference type="EMBL" id="MDO3398302.1"/>
    </source>
</evidence>
<dbReference type="GO" id="GO:0004834">
    <property type="term" value="F:tryptophan synthase activity"/>
    <property type="evidence" value="ECO:0007669"/>
    <property type="project" value="UniProtKB-EC"/>
</dbReference>